<organism evidence="1 2">
    <name type="scientific">Melia azedarach</name>
    <name type="common">Chinaberry tree</name>
    <dbReference type="NCBI Taxonomy" id="155640"/>
    <lineage>
        <taxon>Eukaryota</taxon>
        <taxon>Viridiplantae</taxon>
        <taxon>Streptophyta</taxon>
        <taxon>Embryophyta</taxon>
        <taxon>Tracheophyta</taxon>
        <taxon>Spermatophyta</taxon>
        <taxon>Magnoliopsida</taxon>
        <taxon>eudicotyledons</taxon>
        <taxon>Gunneridae</taxon>
        <taxon>Pentapetalae</taxon>
        <taxon>rosids</taxon>
        <taxon>malvids</taxon>
        <taxon>Sapindales</taxon>
        <taxon>Meliaceae</taxon>
        <taxon>Melia</taxon>
    </lineage>
</organism>
<evidence type="ECO:0000313" key="1">
    <source>
        <dbReference type="EMBL" id="KAJ4717274.1"/>
    </source>
</evidence>
<accession>A0ACC1Y2N0</accession>
<proteinExistence type="predicted"/>
<protein>
    <submittedName>
        <fullName evidence="1">Ankyrin repeat</fullName>
    </submittedName>
</protein>
<evidence type="ECO:0000313" key="2">
    <source>
        <dbReference type="Proteomes" id="UP001164539"/>
    </source>
</evidence>
<keyword evidence="2" id="KW-1185">Reference proteome</keyword>
<name>A0ACC1Y2N0_MELAZ</name>
<gene>
    <name evidence="1" type="ORF">OWV82_012184</name>
</gene>
<dbReference type="Proteomes" id="UP001164539">
    <property type="component" value="Chromosome 6"/>
</dbReference>
<comment type="caution">
    <text evidence="1">The sequence shown here is derived from an EMBL/GenBank/DDBJ whole genome shotgun (WGS) entry which is preliminary data.</text>
</comment>
<reference evidence="1 2" key="1">
    <citation type="journal article" date="2023" name="Science">
        <title>Complex scaffold remodeling in plant triterpene biosynthesis.</title>
        <authorList>
            <person name="De La Pena R."/>
            <person name="Hodgson H."/>
            <person name="Liu J.C."/>
            <person name="Stephenson M.J."/>
            <person name="Martin A.C."/>
            <person name="Owen C."/>
            <person name="Harkess A."/>
            <person name="Leebens-Mack J."/>
            <person name="Jimenez L.E."/>
            <person name="Osbourn A."/>
            <person name="Sattely E.S."/>
        </authorList>
    </citation>
    <scope>NUCLEOTIDE SEQUENCE [LARGE SCALE GENOMIC DNA]</scope>
    <source>
        <strain evidence="2">cv. JPN11</strain>
        <tissue evidence="1">Leaf</tissue>
    </source>
</reference>
<sequence>MEEANEAKQHKDDEMNITIISKQDKEQDSAGEKSKPKKGLRRTLTNEDQRRLITMEQLQATTKLDHAKTRLLERQRSCHEEGQGKETRTQDAGMTSNTIYENEPMPIDPNRNKDGTTEMEPKTLNKDDLDEQAAEVESSEVNWLAYWPLCKMIQENYWKSVEDFVRDHPEALTAEISYSKTIFHHIVNFIHDDIEGAACVIDKFASKVNPRTLEQKDIRGMTVLSLSATIGNTWASKLLVKYNSNLPNVWSDNGWLPVQHAAYYDHKDTVQYLVRVTAEENLVGSSGARLISYLIMSNLYDVALDFLKQYPAIGRDHFTSRNIVLETLAQKPLAFASGNQLGSSQCFIYNRIPLEKEKISTDQTNKNPSAGVDVESAIVRSRNYSMRSTCVGSIFKIATILGAMCQDLHMMFWNALILLFPCIKAIHEQKLTHLRTLEIIRMICDGVVWNDPQIFKTGLFLHTAATFGISEFVNEIILAYNDSIYQVNNEGHHIFHLAVLHRHENVFNLIHGFRHLSDMLNMYDHLGNNMLHLAGKLVPSSKVLGAALQMQRELQWFKAIENLLRPWLHEEKNSDNKTPREVFTESHKELVKEGEKWMDTAQSCAIAATLIITVVFAAAFTVPGGNNNEGKPIFLKEKSFLIFATSDALTLFSSITSLLMFLAILTSRYSEEDFLMSLPRKLIIGLITLFFSIVTMIVAFGATIYIVLSQPWKWVSIPIALLGCVPVTMFALVRFSLLHDMAWAQHISSSEVRM</sequence>
<dbReference type="EMBL" id="CM051399">
    <property type="protein sequence ID" value="KAJ4717274.1"/>
    <property type="molecule type" value="Genomic_DNA"/>
</dbReference>